<dbReference type="Pfam" id="PF00723">
    <property type="entry name" value="Glyco_hydro_15"/>
    <property type="match status" value="1"/>
</dbReference>
<dbReference type="EMBL" id="BAAANB010000224">
    <property type="protein sequence ID" value="GAA1506519.1"/>
    <property type="molecule type" value="Genomic_DNA"/>
</dbReference>
<dbReference type="RefSeq" id="WP_343995279.1">
    <property type="nucleotide sequence ID" value="NZ_BAAANB010000224.1"/>
</dbReference>
<evidence type="ECO:0000313" key="3">
    <source>
        <dbReference type="EMBL" id="GAA1506519.1"/>
    </source>
</evidence>
<gene>
    <name evidence="3" type="ORF">GCM10009740_40690</name>
</gene>
<reference evidence="3 4" key="1">
    <citation type="journal article" date="2019" name="Int. J. Syst. Evol. Microbiol.">
        <title>The Global Catalogue of Microorganisms (GCM) 10K type strain sequencing project: providing services to taxonomists for standard genome sequencing and annotation.</title>
        <authorList>
            <consortium name="The Broad Institute Genomics Platform"/>
            <consortium name="The Broad Institute Genome Sequencing Center for Infectious Disease"/>
            <person name="Wu L."/>
            <person name="Ma J."/>
        </authorList>
    </citation>
    <scope>NUCLEOTIDE SEQUENCE [LARGE SCALE GENOMIC DNA]</scope>
    <source>
        <strain evidence="3 4">JCM 14283</strain>
    </source>
</reference>
<dbReference type="InterPro" id="IPR012341">
    <property type="entry name" value="6hp_glycosidase-like_sf"/>
</dbReference>
<sequence length="588" mass="64286">MKLPAGLPLHVLREYAVLADGERAALVGPRGEVAWLCAPQWHDDPVFGSLIGGHGTYAVTPLDGRYVWGGYYEPGSLVWRGRWTADDRVMECRQALAFPGDKDHLVLLHRLEALHGDAHFAAILSLAAGFGADPMVDVHRSGDVWTARAGQHLARWTGAGEAHWVTSENRLELAIELREGETHDLVLEIGRDRLPDRPPAPDPTWSATLASWSDAVPSFDQTIAPTDAKQSYAVLRGLTSATGGMVAAATMSLPEHGGRSRNYDYRYAWIRDQCYAGQAVAACGAHPLLGSAVTFVSGALLEHGNDLRPAYTVDGGLVPDERQLDLPGYPGGKDVVGNWVNQQFQLDTLGESLLLFAAAERHGMLDLDGWRAVETCIDVMRKRWKKPDAGIWELEDRRWAHSRLICAAGLRAIAAVAPTAQAAEWAGFADTIVADATSDCLHPTGRWQQSPQDERVDASLLLAAVRGAVPPEDPRSIATLEAVRQELADEGYLYRFRHDERPLAQAEGVFLLCGFHMALAAHQQGHRAEALRWFERGRAACTTPGLFTEEFDVRQRQLRGNLPQAFVHAGMLEASARLADGPATHLHT</sequence>
<name>A0ABN1ZXB6_9MICO</name>
<dbReference type="InterPro" id="IPR008928">
    <property type="entry name" value="6-hairpin_glycosidase_sf"/>
</dbReference>
<accession>A0ABN1ZXB6</accession>
<organism evidence="3 4">
    <name type="scientific">Terrabacter terrae</name>
    <dbReference type="NCBI Taxonomy" id="318434"/>
    <lineage>
        <taxon>Bacteria</taxon>
        <taxon>Bacillati</taxon>
        <taxon>Actinomycetota</taxon>
        <taxon>Actinomycetes</taxon>
        <taxon>Micrococcales</taxon>
        <taxon>Intrasporangiaceae</taxon>
        <taxon>Terrabacter</taxon>
    </lineage>
</organism>
<keyword evidence="4" id="KW-1185">Reference proteome</keyword>
<dbReference type="SUPFAM" id="SSF48208">
    <property type="entry name" value="Six-hairpin glycosidases"/>
    <property type="match status" value="1"/>
</dbReference>
<dbReference type="InterPro" id="IPR011613">
    <property type="entry name" value="GH15-like"/>
</dbReference>
<dbReference type="Proteomes" id="UP001501285">
    <property type="component" value="Unassembled WGS sequence"/>
</dbReference>
<evidence type="ECO:0000313" key="4">
    <source>
        <dbReference type="Proteomes" id="UP001501285"/>
    </source>
</evidence>
<dbReference type="Gene3D" id="1.50.10.10">
    <property type="match status" value="1"/>
</dbReference>
<comment type="caution">
    <text evidence="3">The sequence shown here is derived from an EMBL/GenBank/DDBJ whole genome shotgun (WGS) entry which is preliminary data.</text>
</comment>
<feature type="domain" description="Trehalase-like N-terminal" evidence="2">
    <location>
        <begin position="15"/>
        <end position="84"/>
    </location>
</feature>
<proteinExistence type="predicted"/>
<evidence type="ECO:0000259" key="2">
    <source>
        <dbReference type="Pfam" id="PF19291"/>
    </source>
</evidence>
<dbReference type="InterPro" id="IPR045582">
    <property type="entry name" value="Trehalase-like_N"/>
</dbReference>
<dbReference type="GO" id="GO:0016787">
    <property type="term" value="F:hydrolase activity"/>
    <property type="evidence" value="ECO:0007669"/>
    <property type="project" value="UniProtKB-KW"/>
</dbReference>
<dbReference type="Pfam" id="PF19291">
    <property type="entry name" value="TREH_N"/>
    <property type="match status" value="1"/>
</dbReference>
<evidence type="ECO:0000259" key="1">
    <source>
        <dbReference type="Pfam" id="PF00723"/>
    </source>
</evidence>
<dbReference type="PANTHER" id="PTHR31616">
    <property type="entry name" value="TREHALASE"/>
    <property type="match status" value="1"/>
</dbReference>
<dbReference type="PANTHER" id="PTHR31616:SF10">
    <property type="entry name" value="TREHALASE"/>
    <property type="match status" value="1"/>
</dbReference>
<keyword evidence="3" id="KW-0378">Hydrolase</keyword>
<feature type="domain" description="GH15-like" evidence="1">
    <location>
        <begin position="240"/>
        <end position="575"/>
    </location>
</feature>
<protein>
    <submittedName>
        <fullName evidence="3">Glycoside hydrolase family 15 protein</fullName>
    </submittedName>
</protein>